<dbReference type="PROSITE" id="PS01031">
    <property type="entry name" value="SHSP"/>
    <property type="match status" value="1"/>
</dbReference>
<feature type="domain" description="SHSP" evidence="1">
    <location>
        <begin position="35"/>
        <end position="146"/>
    </location>
</feature>
<dbReference type="CDD" id="cd06464">
    <property type="entry name" value="ACD_sHsps-like"/>
    <property type="match status" value="1"/>
</dbReference>
<proteinExistence type="predicted"/>
<accession>A0A3B1B5F9</accession>
<dbReference type="PANTHER" id="PTHR11527">
    <property type="entry name" value="HEAT-SHOCK PROTEIN 20 FAMILY MEMBER"/>
    <property type="match status" value="1"/>
</dbReference>
<gene>
    <name evidence="2" type="ORF">MNBD_GAMMA25-1613</name>
</gene>
<dbReference type="SUPFAM" id="SSF49764">
    <property type="entry name" value="HSP20-like chaperones"/>
    <property type="match status" value="1"/>
</dbReference>
<dbReference type="Gene3D" id="2.60.40.790">
    <property type="match status" value="1"/>
</dbReference>
<dbReference type="InterPro" id="IPR008978">
    <property type="entry name" value="HSP20-like_chaperone"/>
</dbReference>
<dbReference type="AlphaFoldDB" id="A0A3B1B5F9"/>
<dbReference type="InterPro" id="IPR002068">
    <property type="entry name" value="A-crystallin/Hsp20_dom"/>
</dbReference>
<evidence type="ECO:0000313" key="2">
    <source>
        <dbReference type="EMBL" id="VAX11412.1"/>
    </source>
</evidence>
<name>A0A3B1B5F9_9ZZZZ</name>
<evidence type="ECO:0000259" key="1">
    <source>
        <dbReference type="PROSITE" id="PS01031"/>
    </source>
</evidence>
<keyword evidence="2" id="KW-0346">Stress response</keyword>
<dbReference type="InterPro" id="IPR031107">
    <property type="entry name" value="Small_HSP"/>
</dbReference>
<organism evidence="2">
    <name type="scientific">hydrothermal vent metagenome</name>
    <dbReference type="NCBI Taxonomy" id="652676"/>
    <lineage>
        <taxon>unclassified sequences</taxon>
        <taxon>metagenomes</taxon>
        <taxon>ecological metagenomes</taxon>
    </lineage>
</organism>
<reference evidence="2" key="1">
    <citation type="submission" date="2018-06" db="EMBL/GenBank/DDBJ databases">
        <authorList>
            <person name="Zhirakovskaya E."/>
        </authorList>
    </citation>
    <scope>NUCLEOTIDE SEQUENCE</scope>
</reference>
<dbReference type="EMBL" id="UOFY01000067">
    <property type="protein sequence ID" value="VAX11412.1"/>
    <property type="molecule type" value="Genomic_DNA"/>
</dbReference>
<sequence>MTLVRYEPWNLVNQLRREMDRFYDPANEVDETSSVATSDWTPAVDIKETTAAFEIHADIPGVDPNDISVNMENGILTIKGERESKSEEDHEGYKRVERSRGTFYRRFSLPDTADADKITAKSNHGVLEITIPKQERVQARKISVVS</sequence>
<protein>
    <submittedName>
        <fullName evidence="2">Heat shock protein, Hsp20 family</fullName>
    </submittedName>
</protein>
<dbReference type="Pfam" id="PF00011">
    <property type="entry name" value="HSP20"/>
    <property type="match status" value="1"/>
</dbReference>